<dbReference type="FunFam" id="1.10.3210.10:FF:000018">
    <property type="entry name" value="Two-component system response regulator"/>
    <property type="match status" value="1"/>
</dbReference>
<feature type="domain" description="Response regulatory" evidence="4">
    <location>
        <begin position="29"/>
        <end position="153"/>
    </location>
</feature>
<protein>
    <submittedName>
        <fullName evidence="6">Phosphodiesterase</fullName>
    </submittedName>
</protein>
<comment type="caution">
    <text evidence="6">The sequence shown here is derived from an EMBL/GenBank/DDBJ whole genome shotgun (WGS) entry which is preliminary data.</text>
</comment>
<dbReference type="GO" id="GO:0004112">
    <property type="term" value="F:cyclic-nucleotide phosphodiesterase activity"/>
    <property type="evidence" value="ECO:0007669"/>
    <property type="project" value="UniProtKB-ARBA"/>
</dbReference>
<sequence>MDLFADHREKTAPSEQKSAQSQSEREKWKVLLVDDDEQMHQVTRLALSGFEFDGKRLELISAHSGHQAQQICREETDLALALVDVVMETEHAGLDLVRYIRDDLQNRVIRLVLRTGQAGQAPEDTVIREYEIDDYKEKTELTTQKLKTVLYSMLRAYRDLKLIEAQKNGLRKVIESSAKVQNTTTLQAYASSVLEQLTSLLQLEESAFYCVVKPRAHGEESRSMTLAASGDYVDCYSECMFEKLPQEVADRCKEALEERRSKNFGDAFVLYAHDHQGVDSILYVNYNRNLDELDVQLLEIYMHNIGLTFENLSLLLDIKETSKELVYNLANAVEARSKETGAHVQRVALICERLGQLYGLDDDQVTMLKLAAPLHDVGKVAVPDSILHKPGKLTPEEWEVMKKHVDYGVDILSKSKRRLIAVAKEIAGHHHEKWDGSGYPNGLAGEAIPVSGRIAALADVVDALGSKRSYKEPWSEERIREEIISQSGLHFEPKLVELMLDNWQDFIDIRNSLPD</sequence>
<proteinExistence type="predicted"/>
<dbReference type="InterPro" id="IPR011006">
    <property type="entry name" value="CheY-like_superfamily"/>
</dbReference>
<evidence type="ECO:0000256" key="1">
    <source>
        <dbReference type="ARBA" id="ARBA00022801"/>
    </source>
</evidence>
<keyword evidence="2" id="KW-0597">Phosphoprotein</keyword>
<evidence type="ECO:0000256" key="3">
    <source>
        <dbReference type="SAM" id="MobiDB-lite"/>
    </source>
</evidence>
<dbReference type="Gene3D" id="1.10.3210.10">
    <property type="entry name" value="Hypothetical protein af1432"/>
    <property type="match status" value="1"/>
</dbReference>
<evidence type="ECO:0000256" key="2">
    <source>
        <dbReference type="PROSITE-ProRule" id="PRU00169"/>
    </source>
</evidence>
<feature type="compositionally biased region" description="Basic and acidic residues" evidence="3">
    <location>
        <begin position="1"/>
        <end position="12"/>
    </location>
</feature>
<dbReference type="Pfam" id="PF13487">
    <property type="entry name" value="HD_5"/>
    <property type="match status" value="1"/>
</dbReference>
<dbReference type="GO" id="GO:0009214">
    <property type="term" value="P:cyclic nucleotide catabolic process"/>
    <property type="evidence" value="ECO:0007669"/>
    <property type="project" value="UniProtKB-ARBA"/>
</dbReference>
<dbReference type="AlphaFoldDB" id="A0A0A5HVR7"/>
<dbReference type="InterPro" id="IPR052020">
    <property type="entry name" value="Cyclic_di-GMP/3'3'-cGAMP_PDE"/>
</dbReference>
<feature type="domain" description="HD-GYP" evidence="5">
    <location>
        <begin position="318"/>
        <end position="515"/>
    </location>
</feature>
<dbReference type="Gene3D" id="3.40.50.2300">
    <property type="match status" value="1"/>
</dbReference>
<keyword evidence="1" id="KW-0378">Hydrolase</keyword>
<dbReference type="GO" id="GO:0000160">
    <property type="term" value="P:phosphorelay signal transduction system"/>
    <property type="evidence" value="ECO:0007669"/>
    <property type="project" value="InterPro"/>
</dbReference>
<dbReference type="PROSITE" id="PS51832">
    <property type="entry name" value="HD_GYP"/>
    <property type="match status" value="1"/>
</dbReference>
<dbReference type="PROSITE" id="PS50110">
    <property type="entry name" value="RESPONSE_REGULATORY"/>
    <property type="match status" value="1"/>
</dbReference>
<reference evidence="6 7" key="1">
    <citation type="submission" date="2014-10" db="EMBL/GenBank/DDBJ databases">
        <title>Genome sequencing of Vibrio sinaloensis T08.</title>
        <authorList>
            <person name="Chan K.-G."/>
            <person name="Mohamad N.I."/>
        </authorList>
    </citation>
    <scope>NUCLEOTIDE SEQUENCE [LARGE SCALE GENOMIC DNA]</scope>
    <source>
        <strain evidence="6 7">T08</strain>
    </source>
</reference>
<dbReference type="Pfam" id="PF11849">
    <property type="entry name" value="DUF3369"/>
    <property type="match status" value="1"/>
</dbReference>
<dbReference type="SMART" id="SM00471">
    <property type="entry name" value="HDc"/>
    <property type="match status" value="1"/>
</dbReference>
<feature type="compositionally biased region" description="Polar residues" evidence="3">
    <location>
        <begin position="13"/>
        <end position="22"/>
    </location>
</feature>
<dbReference type="PANTHER" id="PTHR45228:SF9">
    <property type="entry name" value="3'3'-CGAMP-SPECIFIC PHOSPHODIESTERASE 2"/>
    <property type="match status" value="1"/>
</dbReference>
<evidence type="ECO:0000313" key="7">
    <source>
        <dbReference type="Proteomes" id="UP000030451"/>
    </source>
</evidence>
<evidence type="ECO:0000259" key="5">
    <source>
        <dbReference type="PROSITE" id="PS51832"/>
    </source>
</evidence>
<dbReference type="PANTHER" id="PTHR45228">
    <property type="entry name" value="CYCLIC DI-GMP PHOSPHODIESTERASE TM_0186-RELATED"/>
    <property type="match status" value="1"/>
</dbReference>
<dbReference type="OrthoDB" id="6210373at2"/>
<feature type="region of interest" description="Disordered" evidence="3">
    <location>
        <begin position="1"/>
        <end position="23"/>
    </location>
</feature>
<organism evidence="6 7">
    <name type="scientific">Photobacterium sp. (strain ATCC 43367)</name>
    <dbReference type="NCBI Taxonomy" id="379097"/>
    <lineage>
        <taxon>Bacteria</taxon>
        <taxon>Pseudomonadati</taxon>
        <taxon>Pseudomonadota</taxon>
        <taxon>Gammaproteobacteria</taxon>
        <taxon>Vibrionales</taxon>
        <taxon>Vibrionaceae</taxon>
        <taxon>Vibrio</taxon>
        <taxon>Vibrio oreintalis group</taxon>
    </lineage>
</organism>
<gene>
    <name evidence="6" type="ORF">NM06_16190</name>
</gene>
<dbReference type="InterPro" id="IPR037522">
    <property type="entry name" value="HD_GYP_dom"/>
</dbReference>
<name>A0A0A5HVR7_PHOS4</name>
<dbReference type="SUPFAM" id="SSF109604">
    <property type="entry name" value="HD-domain/PDEase-like"/>
    <property type="match status" value="1"/>
</dbReference>
<dbReference type="InterPro" id="IPR001789">
    <property type="entry name" value="Sig_transdc_resp-reg_receiver"/>
</dbReference>
<dbReference type="InterPro" id="IPR021800">
    <property type="entry name" value="DUF3369"/>
</dbReference>
<dbReference type="SUPFAM" id="SSF52172">
    <property type="entry name" value="CheY-like"/>
    <property type="match status" value="1"/>
</dbReference>
<dbReference type="RefSeq" id="WP_038192163.1">
    <property type="nucleotide sequence ID" value="NZ_JRWP01000042.1"/>
</dbReference>
<dbReference type="STRING" id="379097.SE23_00950"/>
<dbReference type="InterPro" id="IPR003607">
    <property type="entry name" value="HD/PDEase_dom"/>
</dbReference>
<evidence type="ECO:0000259" key="4">
    <source>
        <dbReference type="PROSITE" id="PS50110"/>
    </source>
</evidence>
<evidence type="ECO:0000313" key="6">
    <source>
        <dbReference type="EMBL" id="KGY07596.1"/>
    </source>
</evidence>
<feature type="modified residue" description="4-aspartylphosphate" evidence="2">
    <location>
        <position position="84"/>
    </location>
</feature>
<dbReference type="EMBL" id="JRWP01000042">
    <property type="protein sequence ID" value="KGY07596.1"/>
    <property type="molecule type" value="Genomic_DNA"/>
</dbReference>
<dbReference type="Proteomes" id="UP000030451">
    <property type="component" value="Unassembled WGS sequence"/>
</dbReference>
<dbReference type="CDD" id="cd00077">
    <property type="entry name" value="HDc"/>
    <property type="match status" value="1"/>
</dbReference>
<accession>A0A0A5HVR7</accession>